<dbReference type="AlphaFoldDB" id="K0JN49"/>
<name>K0JN49_BRAPL</name>
<sequence length="119" mass="13662">MKKLFIFTVSIFLIMISCSLEDEYIYMVKYGNFNAYPDVTVGEMVNTIFDEVEWEQIVADDGKDYVNMHGTINGEVASIQFKILNDESWIVYALEINGIPDTTENIAEDLYSLYLMASE</sequence>
<evidence type="ECO:0008006" key="3">
    <source>
        <dbReference type="Google" id="ProtNLM"/>
    </source>
</evidence>
<dbReference type="PATRIC" id="fig|1161918.5.peg.2144"/>
<dbReference type="OrthoDB" id="6691119at2"/>
<dbReference type="RefSeq" id="WP_014934095.1">
    <property type="nucleotide sequence ID" value="NC_018604.1"/>
</dbReference>
<evidence type="ECO:0000313" key="2">
    <source>
        <dbReference type="Proteomes" id="UP000003759"/>
    </source>
</evidence>
<protein>
    <recommendedName>
        <fullName evidence="3">Lipoprotein</fullName>
    </recommendedName>
</protein>
<dbReference type="HOGENOM" id="CLU_2056878_0_0_12"/>
<proteinExistence type="predicted"/>
<gene>
    <name evidence="1" type="ORF">WESB_2584</name>
</gene>
<accession>K0JN49</accession>
<dbReference type="KEGG" id="bpw:WESB_2584"/>
<reference evidence="1 2" key="1">
    <citation type="journal article" date="2012" name="BMC Genomics">
        <title>Comparative genomics of Brachyspira pilosicoli strains: genome rearrangements, reductions and correlation of genetic compliment with phenotypic diversity.</title>
        <authorList>
            <person name="Mappley L.J."/>
            <person name="Black M.L."/>
            <person name="Abuoun M."/>
            <person name="Darby A.C."/>
            <person name="Woodward M.J."/>
            <person name="Parkhill J."/>
            <person name="Turner A.K."/>
            <person name="Bellgard M.I."/>
            <person name="La T."/>
            <person name="Phillips N.D."/>
            <person name="La Ragione R.M."/>
            <person name="Hampson D.J."/>
        </authorList>
    </citation>
    <scope>NUCLEOTIDE SEQUENCE [LARGE SCALE GENOMIC DNA]</scope>
    <source>
        <strain evidence="1">WesB</strain>
    </source>
</reference>
<organism evidence="1 2">
    <name type="scientific">Brachyspira pilosicoli WesB</name>
    <dbReference type="NCBI Taxonomy" id="1161918"/>
    <lineage>
        <taxon>Bacteria</taxon>
        <taxon>Pseudomonadati</taxon>
        <taxon>Spirochaetota</taxon>
        <taxon>Spirochaetia</taxon>
        <taxon>Brachyspirales</taxon>
        <taxon>Brachyspiraceae</taxon>
        <taxon>Brachyspira</taxon>
    </lineage>
</organism>
<dbReference type="PROSITE" id="PS51257">
    <property type="entry name" value="PROKAR_LIPOPROTEIN"/>
    <property type="match status" value="1"/>
</dbReference>
<evidence type="ECO:0000313" key="1">
    <source>
        <dbReference type="EMBL" id="CCG58046.1"/>
    </source>
</evidence>
<dbReference type="EMBL" id="HE793032">
    <property type="protein sequence ID" value="CCG58046.1"/>
    <property type="molecule type" value="Genomic_DNA"/>
</dbReference>
<dbReference type="Proteomes" id="UP000003759">
    <property type="component" value="Chromosome"/>
</dbReference>